<dbReference type="PANTHER" id="PTHR23150:SF19">
    <property type="entry name" value="FORMYLGLYCINE-GENERATING ENZYME"/>
    <property type="match status" value="1"/>
</dbReference>
<evidence type="ECO:0000259" key="2">
    <source>
        <dbReference type="Pfam" id="PF03781"/>
    </source>
</evidence>
<dbReference type="InterPro" id="IPR051043">
    <property type="entry name" value="Sulfatase_Mod_Factor_Kinase"/>
</dbReference>
<feature type="domain" description="Sulfatase-modifying factor enzyme-like" evidence="2">
    <location>
        <begin position="93"/>
        <end position="318"/>
    </location>
</feature>
<dbReference type="Proteomes" id="UP000031549">
    <property type="component" value="Unassembled WGS sequence"/>
</dbReference>
<dbReference type="InterPro" id="IPR042095">
    <property type="entry name" value="SUMF_sf"/>
</dbReference>
<dbReference type="SUPFAM" id="SSF56436">
    <property type="entry name" value="C-type lectin-like"/>
    <property type="match status" value="1"/>
</dbReference>
<protein>
    <submittedName>
        <fullName evidence="3">Formylglycine-generating enzyme family protein</fullName>
    </submittedName>
</protein>
<feature type="region of interest" description="Disordered" evidence="1">
    <location>
        <begin position="1"/>
        <end position="33"/>
    </location>
</feature>
<name>A0A846H7C1_9CYAN</name>
<feature type="compositionally biased region" description="Basic and acidic residues" evidence="1">
    <location>
        <begin position="108"/>
        <end position="121"/>
    </location>
</feature>
<evidence type="ECO:0000256" key="1">
    <source>
        <dbReference type="SAM" id="MobiDB-lite"/>
    </source>
</evidence>
<dbReference type="EMBL" id="JTCM02000011">
    <property type="protein sequence ID" value="NEU72520.1"/>
    <property type="molecule type" value="Genomic_DNA"/>
</dbReference>
<dbReference type="PANTHER" id="PTHR23150">
    <property type="entry name" value="SULFATASE MODIFYING FACTOR 1, 2"/>
    <property type="match status" value="1"/>
</dbReference>
<feature type="compositionally biased region" description="Pro residues" evidence="1">
    <location>
        <begin position="16"/>
        <end position="32"/>
    </location>
</feature>
<dbReference type="InterPro" id="IPR016187">
    <property type="entry name" value="CTDL_fold"/>
</dbReference>
<sequence>MTAVVGREIFKGQSPTPTPTPTPTPIPTPTPTPISVAEPKYTFLATEKVFGLPLSNVEFETVTVDKNGQVIKRDSNNQAKFFKEDLGNGVTLEMVSIPGGSFKMGSPSEEKSRNSDESRQHDVNVPAFFMGRFEVTQEQYQQVIGTNPSNFKGKKLPVESVSWKNAVEFCNKLSQKTGRKYRLPSEAEWEYACRAGTNTPFHFGETITTELANYDGNYTYASEPKGKKRRETTEIGSFPPNGFGLYDMHGNVWEWCQDTWHDSYQKAPGNGSAWIDNDSNYRLLRGGSWYYNPGYCRCAYRYYAYPVGNLSVIGFRVVCAGAVARTF</sequence>
<evidence type="ECO:0000313" key="4">
    <source>
        <dbReference type="Proteomes" id="UP000031549"/>
    </source>
</evidence>
<reference evidence="3 4" key="1">
    <citation type="journal article" date="2015" name="Genome Announc.">
        <title>Draft Genome Sequence of Cyanobacterium Hassallia byssoidea Strain VB512170, Isolated from Monuments in India.</title>
        <authorList>
            <person name="Singh D."/>
            <person name="Chandrababunaidu M.M."/>
            <person name="Panda A."/>
            <person name="Sen D."/>
            <person name="Bhattacharyya S."/>
            <person name="Adhikary S.P."/>
            <person name="Tripathy S."/>
        </authorList>
    </citation>
    <scope>NUCLEOTIDE SEQUENCE [LARGE SCALE GENOMIC DNA]</scope>
    <source>
        <strain evidence="3 4">VB512170</strain>
    </source>
</reference>
<evidence type="ECO:0000313" key="3">
    <source>
        <dbReference type="EMBL" id="NEU72520.1"/>
    </source>
</evidence>
<accession>A0A846H7C1</accession>
<comment type="caution">
    <text evidence="3">The sequence shown here is derived from an EMBL/GenBank/DDBJ whole genome shotgun (WGS) entry which is preliminary data.</text>
</comment>
<proteinExistence type="predicted"/>
<dbReference type="InterPro" id="IPR005532">
    <property type="entry name" value="SUMF_dom"/>
</dbReference>
<dbReference type="GO" id="GO:0120147">
    <property type="term" value="F:formylglycine-generating oxidase activity"/>
    <property type="evidence" value="ECO:0007669"/>
    <property type="project" value="TreeGrafter"/>
</dbReference>
<dbReference type="Pfam" id="PF03781">
    <property type="entry name" value="FGE-sulfatase"/>
    <property type="match status" value="1"/>
</dbReference>
<organism evidence="3 4">
    <name type="scientific">Hassallia byssoidea VB512170</name>
    <dbReference type="NCBI Taxonomy" id="1304833"/>
    <lineage>
        <taxon>Bacteria</taxon>
        <taxon>Bacillati</taxon>
        <taxon>Cyanobacteriota</taxon>
        <taxon>Cyanophyceae</taxon>
        <taxon>Nostocales</taxon>
        <taxon>Tolypothrichaceae</taxon>
        <taxon>Hassallia</taxon>
    </lineage>
</organism>
<gene>
    <name evidence="3" type="ORF">PI95_008015</name>
</gene>
<dbReference type="AlphaFoldDB" id="A0A846H7C1"/>
<feature type="region of interest" description="Disordered" evidence="1">
    <location>
        <begin position="98"/>
        <end position="121"/>
    </location>
</feature>
<dbReference type="Gene3D" id="3.90.1580.10">
    <property type="entry name" value="paralog of FGE (formylglycine-generating enzyme)"/>
    <property type="match status" value="1"/>
</dbReference>
<keyword evidence="4" id="KW-1185">Reference proteome</keyword>